<evidence type="ECO:0000313" key="2">
    <source>
        <dbReference type="Proteomes" id="UP000184600"/>
    </source>
</evidence>
<dbReference type="EMBL" id="FRFG01000054">
    <property type="protein sequence ID" value="SHO58066.1"/>
    <property type="molecule type" value="Genomic_DNA"/>
</dbReference>
<evidence type="ECO:0008006" key="3">
    <source>
        <dbReference type="Google" id="ProtNLM"/>
    </source>
</evidence>
<proteinExistence type="predicted"/>
<dbReference type="Proteomes" id="UP000184600">
    <property type="component" value="Unassembled WGS sequence"/>
</dbReference>
<dbReference type="OrthoDB" id="7058328at2"/>
<reference evidence="2" key="1">
    <citation type="submission" date="2016-12" db="EMBL/GenBank/DDBJ databases">
        <authorList>
            <person name="Rodrigo-Torres L."/>
            <person name="Arahal R.D."/>
            <person name="Lucena T."/>
        </authorList>
    </citation>
    <scope>NUCLEOTIDE SEQUENCE [LARGE SCALE GENOMIC DNA]</scope>
</reference>
<dbReference type="AlphaFoldDB" id="A0A1M7Z032"/>
<gene>
    <name evidence="1" type="ORF">VQ7734_03836</name>
</gene>
<organism evidence="1 2">
    <name type="scientific">Vibrio quintilis</name>
    <dbReference type="NCBI Taxonomy" id="1117707"/>
    <lineage>
        <taxon>Bacteria</taxon>
        <taxon>Pseudomonadati</taxon>
        <taxon>Pseudomonadota</taxon>
        <taxon>Gammaproteobacteria</taxon>
        <taxon>Vibrionales</taxon>
        <taxon>Vibrionaceae</taxon>
        <taxon>Vibrio</taxon>
    </lineage>
</organism>
<keyword evidence="2" id="KW-1185">Reference proteome</keyword>
<accession>A0A1M7Z032</accession>
<protein>
    <recommendedName>
        <fullName evidence="3">Cthe-2314-like HEPN domain-containing protein</fullName>
    </recommendedName>
</protein>
<name>A0A1M7Z032_9VIBR</name>
<evidence type="ECO:0000313" key="1">
    <source>
        <dbReference type="EMBL" id="SHO58066.1"/>
    </source>
</evidence>
<sequence length="211" mass="24755">MVVTIEDLRRSINPYLDTKRKSRLEVAFRSLGYQDEYCRYHYEEFHKQHQLFLDAMGGELGNEEITNPQYFRLAFEANCFAFFRSFHALIESVPYLLNLLIEVKNDSESRSINWHLITNASLPAEYSDGIDKIKALRASNSYKELEHISNVSKHRRIVRIDSGVFSIGKNPSFCADDFDSQFKSYEINELMETMYDEMHPQVISIIKSFLR</sequence>
<dbReference type="RefSeq" id="WP_073585518.1">
    <property type="nucleotide sequence ID" value="NZ_AP024897.1"/>
</dbReference>